<proteinExistence type="predicted"/>
<dbReference type="EMBL" id="CAAALY010287268">
    <property type="protein sequence ID" value="VEL43951.1"/>
    <property type="molecule type" value="Genomic_DNA"/>
</dbReference>
<feature type="compositionally biased region" description="Basic and acidic residues" evidence="1">
    <location>
        <begin position="1"/>
        <end position="12"/>
    </location>
</feature>
<name>A0A448XSL6_9PLAT</name>
<evidence type="ECO:0000313" key="3">
    <source>
        <dbReference type="Proteomes" id="UP000784294"/>
    </source>
</evidence>
<organism evidence="2 3">
    <name type="scientific">Protopolystoma xenopodis</name>
    <dbReference type="NCBI Taxonomy" id="117903"/>
    <lineage>
        <taxon>Eukaryota</taxon>
        <taxon>Metazoa</taxon>
        <taxon>Spiralia</taxon>
        <taxon>Lophotrochozoa</taxon>
        <taxon>Platyhelminthes</taxon>
        <taxon>Monogenea</taxon>
        <taxon>Polyopisthocotylea</taxon>
        <taxon>Polystomatidea</taxon>
        <taxon>Polystomatidae</taxon>
        <taxon>Protopolystoma</taxon>
    </lineage>
</organism>
<evidence type="ECO:0000256" key="1">
    <source>
        <dbReference type="SAM" id="MobiDB-lite"/>
    </source>
</evidence>
<feature type="region of interest" description="Disordered" evidence="1">
    <location>
        <begin position="1"/>
        <end position="32"/>
    </location>
</feature>
<keyword evidence="3" id="KW-1185">Reference proteome</keyword>
<gene>
    <name evidence="2" type="ORF">PXEA_LOCUS37391</name>
</gene>
<reference evidence="2" key="1">
    <citation type="submission" date="2018-11" db="EMBL/GenBank/DDBJ databases">
        <authorList>
            <consortium name="Pathogen Informatics"/>
        </authorList>
    </citation>
    <scope>NUCLEOTIDE SEQUENCE</scope>
</reference>
<accession>A0A448XSL6</accession>
<evidence type="ECO:0000313" key="2">
    <source>
        <dbReference type="EMBL" id="VEL43951.1"/>
    </source>
</evidence>
<sequence>MNLSSDDVHQMMDKSLAPFHPKRGRMSRGMRQPERRIKANGLQYNGIHPFQERKPLDLESHQKFTEAEFRLTLSHRTPPPGSISSASALTNPEFMKNLFSGGLQR</sequence>
<protein>
    <submittedName>
        <fullName evidence="2">Uncharacterized protein</fullName>
    </submittedName>
</protein>
<dbReference type="Proteomes" id="UP000784294">
    <property type="component" value="Unassembled WGS sequence"/>
</dbReference>
<dbReference type="AlphaFoldDB" id="A0A448XSL6"/>
<dbReference type="OrthoDB" id="287393at2759"/>
<comment type="caution">
    <text evidence="2">The sequence shown here is derived from an EMBL/GenBank/DDBJ whole genome shotgun (WGS) entry which is preliminary data.</text>
</comment>